<evidence type="ECO:0000256" key="3">
    <source>
        <dbReference type="ARBA" id="ARBA00022989"/>
    </source>
</evidence>
<evidence type="ECO:0000313" key="7">
    <source>
        <dbReference type="RefSeq" id="XP_034100919.1"/>
    </source>
</evidence>
<name>A0A6P8WBA4_DROAB</name>
<dbReference type="RefSeq" id="XP_034100919.1">
    <property type="nucleotide sequence ID" value="XM_034245028.2"/>
</dbReference>
<keyword evidence="2 5" id="KW-0812">Transmembrane</keyword>
<dbReference type="GeneID" id="117565761"/>
<dbReference type="AlphaFoldDB" id="A0A6P8WBA4"/>
<keyword evidence="4 5" id="KW-0472">Membrane</keyword>
<dbReference type="Proteomes" id="UP000515160">
    <property type="component" value="Chromosome 2L"/>
</dbReference>
<sequence length="236" mass="26636">MQFGQNLRSRVEDNPNFEDDSSRRAFISKVCCILAFQLAITAGITCIFVFVESANLWLREHIWITFIAIGIFMILSMVLMCYIQVARKVPINYILLILCTVSMSIMVSASCLWHEPMQILTAVGITAAVCIALALFAAFAPWDFTGCGPFLCILMLVLVLLGIVNIFVHSRTLLWIIVCVGILLFSMYLVYDVQMMVGGHKNQYSEEDYIVAALCIYIDVVQMFLYILMLLGLLEE</sequence>
<dbReference type="Pfam" id="PF01027">
    <property type="entry name" value="Bax1-I"/>
    <property type="match status" value="1"/>
</dbReference>
<dbReference type="GO" id="GO:0016020">
    <property type="term" value="C:membrane"/>
    <property type="evidence" value="ECO:0007669"/>
    <property type="project" value="UniProtKB-SubCell"/>
</dbReference>
<accession>A0A6P8WBA4</accession>
<comment type="similarity">
    <text evidence="5">Belongs to the BI1 family.</text>
</comment>
<evidence type="ECO:0000256" key="1">
    <source>
        <dbReference type="ARBA" id="ARBA00004141"/>
    </source>
</evidence>
<feature type="transmembrane region" description="Helical" evidence="5">
    <location>
        <begin position="26"/>
        <end position="51"/>
    </location>
</feature>
<gene>
    <name evidence="7" type="primary">LOC117565761</name>
</gene>
<feature type="transmembrane region" description="Helical" evidence="5">
    <location>
        <begin position="63"/>
        <end position="85"/>
    </location>
</feature>
<keyword evidence="3 5" id="KW-1133">Transmembrane helix</keyword>
<proteinExistence type="inferred from homology"/>
<evidence type="ECO:0000256" key="5">
    <source>
        <dbReference type="RuleBase" id="RU004379"/>
    </source>
</evidence>
<dbReference type="InterPro" id="IPR006214">
    <property type="entry name" value="Bax_inhibitor_1-related"/>
</dbReference>
<feature type="transmembrane region" description="Helical" evidence="5">
    <location>
        <begin position="148"/>
        <end position="168"/>
    </location>
</feature>
<feature type="transmembrane region" description="Helical" evidence="5">
    <location>
        <begin position="173"/>
        <end position="191"/>
    </location>
</feature>
<feature type="transmembrane region" description="Helical" evidence="5">
    <location>
        <begin position="211"/>
        <end position="234"/>
    </location>
</feature>
<keyword evidence="6" id="KW-1185">Reference proteome</keyword>
<feature type="transmembrane region" description="Helical" evidence="5">
    <location>
        <begin position="91"/>
        <end position="112"/>
    </location>
</feature>
<feature type="transmembrane region" description="Helical" evidence="5">
    <location>
        <begin position="119"/>
        <end position="142"/>
    </location>
</feature>
<organism evidence="6 7">
    <name type="scientific">Drosophila albomicans</name>
    <name type="common">Fruit fly</name>
    <dbReference type="NCBI Taxonomy" id="7291"/>
    <lineage>
        <taxon>Eukaryota</taxon>
        <taxon>Metazoa</taxon>
        <taxon>Ecdysozoa</taxon>
        <taxon>Arthropoda</taxon>
        <taxon>Hexapoda</taxon>
        <taxon>Insecta</taxon>
        <taxon>Pterygota</taxon>
        <taxon>Neoptera</taxon>
        <taxon>Endopterygota</taxon>
        <taxon>Diptera</taxon>
        <taxon>Brachycera</taxon>
        <taxon>Muscomorpha</taxon>
        <taxon>Ephydroidea</taxon>
        <taxon>Drosophilidae</taxon>
        <taxon>Drosophila</taxon>
    </lineage>
</organism>
<protein>
    <submittedName>
        <fullName evidence="7">Protein lifeguard 1</fullName>
    </submittedName>
</protein>
<dbReference type="OrthoDB" id="7933078at2759"/>
<evidence type="ECO:0000313" key="6">
    <source>
        <dbReference type="Proteomes" id="UP000515160"/>
    </source>
</evidence>
<reference evidence="7" key="1">
    <citation type="submission" date="2025-08" db="UniProtKB">
        <authorList>
            <consortium name="RefSeq"/>
        </authorList>
    </citation>
    <scope>IDENTIFICATION</scope>
    <source>
        <strain evidence="7">15112-1751.03</strain>
        <tissue evidence="7">Whole Adult</tissue>
    </source>
</reference>
<comment type="subcellular location">
    <subcellularLocation>
        <location evidence="1">Membrane</location>
        <topology evidence="1">Multi-pass membrane protein</topology>
    </subcellularLocation>
</comment>
<evidence type="ECO:0000256" key="2">
    <source>
        <dbReference type="ARBA" id="ARBA00022692"/>
    </source>
</evidence>
<evidence type="ECO:0000256" key="4">
    <source>
        <dbReference type="ARBA" id="ARBA00023136"/>
    </source>
</evidence>
<dbReference type="PANTHER" id="PTHR23291">
    <property type="entry name" value="BAX INHIBITOR-RELATED"/>
    <property type="match status" value="1"/>
</dbReference>
<dbReference type="PANTHER" id="PTHR23291:SF47">
    <property type="entry name" value="TRANSMEMBRANE BAX INHIBITOR MOTIF CONTAINING 7"/>
    <property type="match status" value="1"/>
</dbReference>